<gene>
    <name evidence="3" type="ORF">D4765_06185</name>
</gene>
<feature type="transmembrane region" description="Helical" evidence="2">
    <location>
        <begin position="79"/>
        <end position="97"/>
    </location>
</feature>
<keyword evidence="2" id="KW-0812">Transmembrane</keyword>
<reference evidence="3 4" key="1">
    <citation type="journal article" date="2019" name="Microorganisms">
        <title>Systematic Affiliation and Genome Analysis of Subtercola vilae DB165(T) with Particular Emphasis on Cold Adaptation of an Isolate from a High-Altitude Cold Volcano Lake.</title>
        <authorList>
            <person name="Villalobos A.S."/>
            <person name="Wiese J."/>
            <person name="Imhoff J.F."/>
            <person name="Dorador C."/>
            <person name="Keller A."/>
            <person name="Hentschel U."/>
        </authorList>
    </citation>
    <scope>NUCLEOTIDE SEQUENCE [LARGE SCALE GENOMIC DNA]</scope>
    <source>
        <strain evidence="3 4">DB165</strain>
    </source>
</reference>
<evidence type="ECO:0000256" key="2">
    <source>
        <dbReference type="SAM" id="Phobius"/>
    </source>
</evidence>
<keyword evidence="2" id="KW-1133">Transmembrane helix</keyword>
<keyword evidence="4" id="KW-1185">Reference proteome</keyword>
<proteinExistence type="predicted"/>
<evidence type="ECO:0000256" key="1">
    <source>
        <dbReference type="SAM" id="MobiDB-lite"/>
    </source>
</evidence>
<dbReference type="EMBL" id="QYRT01000008">
    <property type="protein sequence ID" value="TIH38681.1"/>
    <property type="molecule type" value="Genomic_DNA"/>
</dbReference>
<feature type="region of interest" description="Disordered" evidence="1">
    <location>
        <begin position="115"/>
        <end position="140"/>
    </location>
</feature>
<sequence>MPDLPADDTVSRQSLLTDLRRAVYGPGTPERERLDQAVRLYDLEAQIAAGRAEVARSAAAYEAAARLERLARHTRRRRIAWSVPVLALVFALVVLATPELGSVFGTLTSAFGGGRGGTPAGEGTSTAGTSTAGTAAGALGPSGSPVAPADSVAGAILAANSLDTVFARAQTTGDLPALSLVSAALPPDVDRSTFRLLSTTDFTPASAYLAKSTFGSICLVVVLGSDPRTFATTCNDPALIGVDGLTVTVSGITNLNPRTGSKALSNVDVTATWLPDGTLNFTVAPHTFS</sequence>
<organism evidence="3 4">
    <name type="scientific">Subtercola vilae</name>
    <dbReference type="NCBI Taxonomy" id="2056433"/>
    <lineage>
        <taxon>Bacteria</taxon>
        <taxon>Bacillati</taxon>
        <taxon>Actinomycetota</taxon>
        <taxon>Actinomycetes</taxon>
        <taxon>Micrococcales</taxon>
        <taxon>Microbacteriaceae</taxon>
        <taxon>Subtercola</taxon>
    </lineage>
</organism>
<dbReference type="RefSeq" id="WP_136641416.1">
    <property type="nucleotide sequence ID" value="NZ_QYRT01000008.1"/>
</dbReference>
<keyword evidence="2" id="KW-0472">Membrane</keyword>
<accession>A0A4T2C5Z1</accession>
<dbReference type="Proteomes" id="UP000306192">
    <property type="component" value="Unassembled WGS sequence"/>
</dbReference>
<name>A0A4T2C5Z1_9MICO</name>
<feature type="compositionally biased region" description="Low complexity" evidence="1">
    <location>
        <begin position="121"/>
        <end position="140"/>
    </location>
</feature>
<comment type="caution">
    <text evidence="3">The sequence shown here is derived from an EMBL/GenBank/DDBJ whole genome shotgun (WGS) entry which is preliminary data.</text>
</comment>
<evidence type="ECO:0000313" key="4">
    <source>
        <dbReference type="Proteomes" id="UP000306192"/>
    </source>
</evidence>
<evidence type="ECO:0000313" key="3">
    <source>
        <dbReference type="EMBL" id="TIH38681.1"/>
    </source>
</evidence>
<protein>
    <submittedName>
        <fullName evidence="3">Uncharacterized protein</fullName>
    </submittedName>
</protein>
<dbReference type="AlphaFoldDB" id="A0A4T2C5Z1"/>